<dbReference type="InterPro" id="IPR000595">
    <property type="entry name" value="cNMP-bd_dom"/>
</dbReference>
<keyword evidence="10" id="KW-0965">Cell junction</keyword>
<feature type="transmembrane region" description="Helical" evidence="14">
    <location>
        <begin position="12"/>
        <end position="29"/>
    </location>
</feature>
<feature type="transmembrane region" description="Helical" evidence="14">
    <location>
        <begin position="58"/>
        <end position="81"/>
    </location>
</feature>
<dbReference type="Pfam" id="PF04831">
    <property type="entry name" value="POPDC1-3"/>
    <property type="match status" value="1"/>
</dbReference>
<dbReference type="RefSeq" id="WP_380247937.1">
    <property type="nucleotide sequence ID" value="NZ_JBHUII010000001.1"/>
</dbReference>
<dbReference type="PANTHER" id="PTHR12101:SF17">
    <property type="entry name" value="BLOOD VESSEL EPICARDIAL SUBSTANCE"/>
    <property type="match status" value="1"/>
</dbReference>
<gene>
    <name evidence="16" type="ORF">ACFSKO_02165</name>
</gene>
<evidence type="ECO:0000256" key="4">
    <source>
        <dbReference type="ARBA" id="ARBA00007146"/>
    </source>
</evidence>
<organism evidence="16 17">
    <name type="scientific">Kiloniella antarctica</name>
    <dbReference type="NCBI Taxonomy" id="1550907"/>
    <lineage>
        <taxon>Bacteria</taxon>
        <taxon>Pseudomonadati</taxon>
        <taxon>Pseudomonadota</taxon>
        <taxon>Alphaproteobacteria</taxon>
        <taxon>Rhodospirillales</taxon>
        <taxon>Kiloniellaceae</taxon>
        <taxon>Kiloniella</taxon>
    </lineage>
</organism>
<dbReference type="Proteomes" id="UP001597294">
    <property type="component" value="Unassembled WGS sequence"/>
</dbReference>
<evidence type="ECO:0000256" key="12">
    <source>
        <dbReference type="ARBA" id="ARBA00023136"/>
    </source>
</evidence>
<keyword evidence="5" id="KW-0796">Tight junction</keyword>
<evidence type="ECO:0000256" key="2">
    <source>
        <dbReference type="ARBA" id="ARBA00004141"/>
    </source>
</evidence>
<dbReference type="InterPro" id="IPR006916">
    <property type="entry name" value="POPDC1-3"/>
</dbReference>
<accession>A0ABW5BIF9</accession>
<feature type="transmembrane region" description="Helical" evidence="14">
    <location>
        <begin position="34"/>
        <end position="52"/>
    </location>
</feature>
<keyword evidence="11 14" id="KW-1133">Transmembrane helix</keyword>
<dbReference type="InterPro" id="IPR055272">
    <property type="entry name" value="POPDC1-3_dom"/>
</dbReference>
<evidence type="ECO:0000313" key="17">
    <source>
        <dbReference type="Proteomes" id="UP001597294"/>
    </source>
</evidence>
<keyword evidence="12 14" id="KW-0472">Membrane</keyword>
<evidence type="ECO:0000256" key="6">
    <source>
        <dbReference type="ARBA" id="ARBA00022473"/>
    </source>
</evidence>
<dbReference type="CDD" id="cd00038">
    <property type="entry name" value="CAP_ED"/>
    <property type="match status" value="1"/>
</dbReference>
<name>A0ABW5BIF9_9PROT</name>
<feature type="domain" description="Cyclic nucleotide-binding" evidence="15">
    <location>
        <begin position="99"/>
        <end position="196"/>
    </location>
</feature>
<evidence type="ECO:0000259" key="15">
    <source>
        <dbReference type="PROSITE" id="PS50042"/>
    </source>
</evidence>
<dbReference type="SUPFAM" id="SSF51206">
    <property type="entry name" value="cAMP-binding domain-like"/>
    <property type="match status" value="1"/>
</dbReference>
<dbReference type="SMART" id="SM00100">
    <property type="entry name" value="cNMP"/>
    <property type="match status" value="1"/>
</dbReference>
<protein>
    <submittedName>
        <fullName evidence="16">Cyclic nucleotide-binding domain-containing protein</fullName>
    </submittedName>
</protein>
<evidence type="ECO:0000256" key="10">
    <source>
        <dbReference type="ARBA" id="ARBA00022949"/>
    </source>
</evidence>
<evidence type="ECO:0000256" key="14">
    <source>
        <dbReference type="SAM" id="Phobius"/>
    </source>
</evidence>
<sequence length="230" mass="25731">MDLIRESYSNLPAIFVFIGFLLTFIAFVISDILWLRIFTIVAKLAMAVAALLPESGPMWLSFTGNMLLITVNVVHSALLILERRRSALSNEEQELKNKAFPSMDRVFVKRLFAAATWYDLGKGDTLLVEGERPDKLFLFLQGRAFVSVKHKRIGEIGPGQFVGEMSFLTRQSAGATVVTRELSRCLVWQRNIVEKLSKKDRDLEKILTAAIGVDLAGKIFLQNQKAVGIG</sequence>
<evidence type="ECO:0000313" key="16">
    <source>
        <dbReference type="EMBL" id="MFD2204395.1"/>
    </source>
</evidence>
<dbReference type="EMBL" id="JBHUII010000001">
    <property type="protein sequence ID" value="MFD2204395.1"/>
    <property type="molecule type" value="Genomic_DNA"/>
</dbReference>
<comment type="subcellular location">
    <subcellularLocation>
        <location evidence="3">Cell junction</location>
        <location evidence="3">Tight junction</location>
    </subcellularLocation>
    <subcellularLocation>
        <location evidence="1">Lateral cell membrane</location>
    </subcellularLocation>
    <subcellularLocation>
        <location evidence="2">Membrane</location>
        <topology evidence="2">Multi-pass membrane protein</topology>
    </subcellularLocation>
</comment>
<dbReference type="InterPro" id="IPR014710">
    <property type="entry name" value="RmlC-like_jellyroll"/>
</dbReference>
<evidence type="ECO:0000256" key="8">
    <source>
        <dbReference type="ARBA" id="ARBA00022692"/>
    </source>
</evidence>
<proteinExistence type="inferred from homology"/>
<comment type="caution">
    <text evidence="16">The sequence shown here is derived from an EMBL/GenBank/DDBJ whole genome shotgun (WGS) entry which is preliminary data.</text>
</comment>
<evidence type="ECO:0000256" key="1">
    <source>
        <dbReference type="ARBA" id="ARBA00004124"/>
    </source>
</evidence>
<keyword evidence="6" id="KW-0217">Developmental protein</keyword>
<keyword evidence="17" id="KW-1185">Reference proteome</keyword>
<dbReference type="Gene3D" id="2.60.120.10">
    <property type="entry name" value="Jelly Rolls"/>
    <property type="match status" value="1"/>
</dbReference>
<keyword evidence="7" id="KW-1003">Cell membrane</keyword>
<dbReference type="Pfam" id="PF00027">
    <property type="entry name" value="cNMP_binding"/>
    <property type="match status" value="1"/>
</dbReference>
<evidence type="ECO:0000256" key="9">
    <source>
        <dbReference type="ARBA" id="ARBA00022889"/>
    </source>
</evidence>
<evidence type="ECO:0000256" key="5">
    <source>
        <dbReference type="ARBA" id="ARBA00022427"/>
    </source>
</evidence>
<keyword evidence="9" id="KW-0130">Cell adhesion</keyword>
<dbReference type="InterPro" id="IPR018490">
    <property type="entry name" value="cNMP-bd_dom_sf"/>
</dbReference>
<comment type="similarity">
    <text evidence="4">Belongs to the popeye family.</text>
</comment>
<evidence type="ECO:0000256" key="13">
    <source>
        <dbReference type="ARBA" id="ARBA00023180"/>
    </source>
</evidence>
<keyword evidence="8 14" id="KW-0812">Transmembrane</keyword>
<evidence type="ECO:0000256" key="11">
    <source>
        <dbReference type="ARBA" id="ARBA00022989"/>
    </source>
</evidence>
<dbReference type="PANTHER" id="PTHR12101">
    <property type="entry name" value="POPEYE DOMAIN CONTAINING PROTEIN"/>
    <property type="match status" value="1"/>
</dbReference>
<dbReference type="PROSITE" id="PS50042">
    <property type="entry name" value="CNMP_BINDING_3"/>
    <property type="match status" value="1"/>
</dbReference>
<keyword evidence="13" id="KW-0325">Glycoprotein</keyword>
<reference evidence="17" key="1">
    <citation type="journal article" date="2019" name="Int. J. Syst. Evol. Microbiol.">
        <title>The Global Catalogue of Microorganisms (GCM) 10K type strain sequencing project: providing services to taxonomists for standard genome sequencing and annotation.</title>
        <authorList>
            <consortium name="The Broad Institute Genomics Platform"/>
            <consortium name="The Broad Institute Genome Sequencing Center for Infectious Disease"/>
            <person name="Wu L."/>
            <person name="Ma J."/>
        </authorList>
    </citation>
    <scope>NUCLEOTIDE SEQUENCE [LARGE SCALE GENOMIC DNA]</scope>
    <source>
        <strain evidence="17">CGMCC 4.7192</strain>
    </source>
</reference>
<evidence type="ECO:0000256" key="7">
    <source>
        <dbReference type="ARBA" id="ARBA00022475"/>
    </source>
</evidence>
<evidence type="ECO:0000256" key="3">
    <source>
        <dbReference type="ARBA" id="ARBA00004435"/>
    </source>
</evidence>